<feature type="compositionally biased region" description="Polar residues" evidence="1">
    <location>
        <begin position="25"/>
        <end position="34"/>
    </location>
</feature>
<reference evidence="2" key="1">
    <citation type="submission" date="2021-02" db="EMBL/GenBank/DDBJ databases">
        <authorList>
            <person name="Nowell W R."/>
        </authorList>
    </citation>
    <scope>NUCLEOTIDE SEQUENCE</scope>
</reference>
<comment type="caution">
    <text evidence="2">The sequence shown here is derived from an EMBL/GenBank/DDBJ whole genome shotgun (WGS) entry which is preliminary data.</text>
</comment>
<dbReference type="Proteomes" id="UP000663845">
    <property type="component" value="Unassembled WGS sequence"/>
</dbReference>
<sequence>MGQRSTKPAKQKSTAIASKKKQRTKSANLQYSTPSRDHRRFQTVDNNTRRCEAEIYASQRLRIPDPRKPWEQRNDLKIHDQLMDEYRQKQTNELYKNQRGRYRANLQCSTPSRDHRRFQTVDNDPRRCEAERYASQRLRIPDPRNPWEQRNDLKTHDQIMGEYRKKQINESCYYNKIQSQD</sequence>
<protein>
    <submittedName>
        <fullName evidence="2">Uncharacterized protein</fullName>
    </submittedName>
</protein>
<evidence type="ECO:0000313" key="2">
    <source>
        <dbReference type="EMBL" id="CAF1286242.1"/>
    </source>
</evidence>
<proteinExistence type="predicted"/>
<feature type="compositionally biased region" description="Polar residues" evidence="1">
    <location>
        <begin position="1"/>
        <end position="16"/>
    </location>
</feature>
<name>A0A815CR58_9BILA</name>
<accession>A0A815CR58</accession>
<evidence type="ECO:0000256" key="1">
    <source>
        <dbReference type="SAM" id="MobiDB-lite"/>
    </source>
</evidence>
<organism evidence="2 3">
    <name type="scientific">Adineta steineri</name>
    <dbReference type="NCBI Taxonomy" id="433720"/>
    <lineage>
        <taxon>Eukaryota</taxon>
        <taxon>Metazoa</taxon>
        <taxon>Spiralia</taxon>
        <taxon>Gnathifera</taxon>
        <taxon>Rotifera</taxon>
        <taxon>Eurotatoria</taxon>
        <taxon>Bdelloidea</taxon>
        <taxon>Adinetida</taxon>
        <taxon>Adinetidae</taxon>
        <taxon>Adineta</taxon>
    </lineage>
</organism>
<feature type="region of interest" description="Disordered" evidence="1">
    <location>
        <begin position="1"/>
        <end position="37"/>
    </location>
</feature>
<gene>
    <name evidence="2" type="ORF">JYZ213_LOCUS31515</name>
</gene>
<evidence type="ECO:0000313" key="3">
    <source>
        <dbReference type="Proteomes" id="UP000663845"/>
    </source>
</evidence>
<dbReference type="EMBL" id="CAJNOG010000534">
    <property type="protein sequence ID" value="CAF1286242.1"/>
    <property type="molecule type" value="Genomic_DNA"/>
</dbReference>
<dbReference type="AlphaFoldDB" id="A0A815CR58"/>